<protein>
    <submittedName>
        <fullName evidence="1">Uncharacterized protein</fullName>
    </submittedName>
</protein>
<proteinExistence type="predicted"/>
<reference evidence="1 2" key="1">
    <citation type="submission" date="2009-05" db="EMBL/GenBank/DDBJ databases">
        <title>The draft genome of Acidovorax delafieldii 2AN.</title>
        <authorList>
            <consortium name="US DOE Joint Genome Institute (JGI-PGF)"/>
            <person name="Lucas S."/>
            <person name="Copeland A."/>
            <person name="Lapidus A."/>
            <person name="Glavina del Rio T."/>
            <person name="Tice H."/>
            <person name="Bruce D."/>
            <person name="Goodwin L."/>
            <person name="Pitluck S."/>
            <person name="Larimer F."/>
            <person name="Land M.L."/>
            <person name="Hauser L."/>
            <person name="Shelobolina E.S."/>
            <person name="Picardal F."/>
            <person name="Roden E."/>
            <person name="Emerson D."/>
        </authorList>
    </citation>
    <scope>NUCLEOTIDE SEQUENCE [LARGE SCALE GENOMIC DNA]</scope>
    <source>
        <strain evidence="1 2">2AN</strain>
    </source>
</reference>
<dbReference type="AlphaFoldDB" id="C5T400"/>
<gene>
    <name evidence="1" type="ORF">AcdelDRAFT_1630</name>
</gene>
<evidence type="ECO:0000313" key="1">
    <source>
        <dbReference type="EMBL" id="EER60780.1"/>
    </source>
</evidence>
<accession>C5T400</accession>
<organism evidence="1 2">
    <name type="scientific">Acidovorax delafieldii 2AN</name>
    <dbReference type="NCBI Taxonomy" id="573060"/>
    <lineage>
        <taxon>Bacteria</taxon>
        <taxon>Pseudomonadati</taxon>
        <taxon>Pseudomonadota</taxon>
        <taxon>Betaproteobacteria</taxon>
        <taxon>Burkholderiales</taxon>
        <taxon>Comamonadaceae</taxon>
        <taxon>Acidovorax</taxon>
    </lineage>
</organism>
<feature type="non-terminal residue" evidence="1">
    <location>
        <position position="256"/>
    </location>
</feature>
<name>C5T400_ACIDE</name>
<comment type="caution">
    <text evidence="1">The sequence shown here is derived from an EMBL/GenBank/DDBJ whole genome shotgun (WGS) entry which is preliminary data.</text>
</comment>
<sequence>MVSPITPPAPPKARIPEDSEYAFFSGAKRPLQVNFCKNPRCTNYGVPPAVAVKCARRAKAGAAPGVDYRLGAFFVRLGKELSVDAKRKVIRRSKDTFAAECDANPELDEHQVKVLMMKRELAAAATIGKWSDRWAVHPFPNQAEPEKAVCYLTDFGDLDEDHKARLHLKASLHAIDRFFMSVRRRLNMLERPVATSSRAGRTWYGYSAYQPENIGKLLTVFRVYYNYCLAGRDGMTPAMRLGLTSAPISPSELLGQ</sequence>
<keyword evidence="2" id="KW-1185">Reference proteome</keyword>
<dbReference type="Proteomes" id="UP000003856">
    <property type="component" value="Unassembled WGS sequence"/>
</dbReference>
<dbReference type="EMBL" id="ACQT01000039">
    <property type="protein sequence ID" value="EER60780.1"/>
    <property type="molecule type" value="Genomic_DNA"/>
</dbReference>
<evidence type="ECO:0000313" key="2">
    <source>
        <dbReference type="Proteomes" id="UP000003856"/>
    </source>
</evidence>